<accession>A0ABT0P6J4</accession>
<keyword evidence="2" id="KW-1185">Reference proteome</keyword>
<sequence>MTTRTPSRAAYDKVTATVAADTGDRCTAALWAHAAALVRHAHDHGLAPADDRPPGPDGLLKSLESLADCHPALAPLADTAVLPLWEQPLGATAWAAIEEFCDWHPALEGAHRVDGYPLGDAYQLLSEETRKGRALCQTPPWVARILLRLSLEPAMEE</sequence>
<proteinExistence type="predicted"/>
<name>A0ABT0P6J4_9ACTN</name>
<evidence type="ECO:0000313" key="2">
    <source>
        <dbReference type="Proteomes" id="UP001202052"/>
    </source>
</evidence>
<dbReference type="Proteomes" id="UP001202052">
    <property type="component" value="Unassembled WGS sequence"/>
</dbReference>
<dbReference type="RefSeq" id="WP_249493696.1">
    <property type="nucleotide sequence ID" value="NZ_JAMCCK010000183.1"/>
</dbReference>
<comment type="caution">
    <text evidence="1">The sequence shown here is derived from an EMBL/GenBank/DDBJ whole genome shotgun (WGS) entry which is preliminary data.</text>
</comment>
<organism evidence="1 2">
    <name type="scientific">Streptomyces lavenduligriseus</name>
    <dbReference type="NCBI Taxonomy" id="67315"/>
    <lineage>
        <taxon>Bacteria</taxon>
        <taxon>Bacillati</taxon>
        <taxon>Actinomycetota</taxon>
        <taxon>Actinomycetes</taxon>
        <taxon>Kitasatosporales</taxon>
        <taxon>Streptomycetaceae</taxon>
        <taxon>Streptomyces</taxon>
    </lineage>
</organism>
<evidence type="ECO:0000313" key="1">
    <source>
        <dbReference type="EMBL" id="MCL3999186.1"/>
    </source>
</evidence>
<protein>
    <submittedName>
        <fullName evidence="1">Uncharacterized protein</fullName>
    </submittedName>
</protein>
<reference evidence="1 2" key="1">
    <citation type="submission" date="2022-05" db="EMBL/GenBank/DDBJ databases">
        <title>Genome Resource of Streptomyces lavenduligriseus GA1-1, a Strain with Broad-Spectrum Antifungal Activity against Phytopathogenic Fungi.</title>
        <authorList>
            <person name="Qi D."/>
        </authorList>
    </citation>
    <scope>NUCLEOTIDE SEQUENCE [LARGE SCALE GENOMIC DNA]</scope>
    <source>
        <strain evidence="1 2">GA1-1</strain>
    </source>
</reference>
<dbReference type="EMBL" id="JAMCCK010000183">
    <property type="protein sequence ID" value="MCL3999186.1"/>
    <property type="molecule type" value="Genomic_DNA"/>
</dbReference>
<gene>
    <name evidence="1" type="ORF">M4438_37840</name>
</gene>